<dbReference type="AlphaFoldDB" id="A0A6S7BCE8"/>
<dbReference type="SUPFAM" id="SSF103515">
    <property type="entry name" value="Autotransporter"/>
    <property type="match status" value="1"/>
</dbReference>
<dbReference type="Pfam" id="PF03797">
    <property type="entry name" value="Autotransporter"/>
    <property type="match status" value="1"/>
</dbReference>
<dbReference type="NCBIfam" id="TIGR01414">
    <property type="entry name" value="autotrans_barl"/>
    <property type="match status" value="1"/>
</dbReference>
<dbReference type="InterPro" id="IPR003991">
    <property type="entry name" value="Pertactin_virulence_factor"/>
</dbReference>
<accession>A0A6S7BCE8</accession>
<dbReference type="SUPFAM" id="SSF51126">
    <property type="entry name" value="Pectin lyase-like"/>
    <property type="match status" value="1"/>
</dbReference>
<protein>
    <recommendedName>
        <fullName evidence="2">Autotransporter domain-containing protein</fullName>
    </recommendedName>
</protein>
<dbReference type="PROSITE" id="PS51208">
    <property type="entry name" value="AUTOTRANSPORTER"/>
    <property type="match status" value="1"/>
</dbReference>
<dbReference type="Pfam" id="PF18883">
    <property type="entry name" value="AC_1"/>
    <property type="match status" value="1"/>
</dbReference>
<reference evidence="3 4" key="1">
    <citation type="submission" date="2020-04" db="EMBL/GenBank/DDBJ databases">
        <authorList>
            <person name="De Canck E."/>
        </authorList>
    </citation>
    <scope>NUCLEOTIDE SEQUENCE [LARGE SCALE GENOMIC DNA]</scope>
    <source>
        <strain evidence="3 4">LMG 3458</strain>
    </source>
</reference>
<organism evidence="3 4">
    <name type="scientific">Achromobacter deleyi</name>
    <dbReference type="NCBI Taxonomy" id="1353891"/>
    <lineage>
        <taxon>Bacteria</taxon>
        <taxon>Pseudomonadati</taxon>
        <taxon>Pseudomonadota</taxon>
        <taxon>Betaproteobacteria</taxon>
        <taxon>Burkholderiales</taxon>
        <taxon>Alcaligenaceae</taxon>
        <taxon>Achromobacter</taxon>
    </lineage>
</organism>
<dbReference type="Gene3D" id="2.40.128.130">
    <property type="entry name" value="Autotransporter beta-domain"/>
    <property type="match status" value="1"/>
</dbReference>
<dbReference type="InterPro" id="IPR050909">
    <property type="entry name" value="Bact_Autotransporter_VF"/>
</dbReference>
<dbReference type="GO" id="GO:0019867">
    <property type="term" value="C:outer membrane"/>
    <property type="evidence" value="ECO:0007669"/>
    <property type="project" value="InterPro"/>
</dbReference>
<evidence type="ECO:0000259" key="2">
    <source>
        <dbReference type="PROSITE" id="PS51208"/>
    </source>
</evidence>
<dbReference type="Proteomes" id="UP000494111">
    <property type="component" value="Unassembled WGS sequence"/>
</dbReference>
<feature type="domain" description="Autotransporter" evidence="2">
    <location>
        <begin position="771"/>
        <end position="1047"/>
    </location>
</feature>
<evidence type="ECO:0000313" key="4">
    <source>
        <dbReference type="Proteomes" id="UP000494111"/>
    </source>
</evidence>
<dbReference type="InterPro" id="IPR043990">
    <property type="entry name" value="AC_1"/>
</dbReference>
<dbReference type="InterPro" id="IPR036709">
    <property type="entry name" value="Autotransporte_beta_dom_sf"/>
</dbReference>
<dbReference type="InterPro" id="IPR011050">
    <property type="entry name" value="Pectin_lyase_fold/virulence"/>
</dbReference>
<dbReference type="PRINTS" id="PR01484">
    <property type="entry name" value="PRTACTNFAMLY"/>
</dbReference>
<dbReference type="InterPro" id="IPR012332">
    <property type="entry name" value="Autotransporter_pectin_lyase_C"/>
</dbReference>
<evidence type="ECO:0000256" key="1">
    <source>
        <dbReference type="SAM" id="MobiDB-lite"/>
    </source>
</evidence>
<dbReference type="InterPro" id="IPR005546">
    <property type="entry name" value="Autotransporte_beta"/>
</dbReference>
<feature type="region of interest" description="Disordered" evidence="1">
    <location>
        <begin position="707"/>
        <end position="731"/>
    </location>
</feature>
<dbReference type="PANTHER" id="PTHR12338">
    <property type="entry name" value="AUTOTRANSPORTER"/>
    <property type="match status" value="1"/>
</dbReference>
<dbReference type="CDD" id="cd01344">
    <property type="entry name" value="PL2_Passenger_AT"/>
    <property type="match status" value="1"/>
</dbReference>
<sequence>MKRWLVSGSLFPRRSALHWLYPVVATGSLLPAVNDVCAQTVGPGPIGTPVNVGSGTTTVVGGTTITTPGTSSAVSGGTLIVDPAAGPSPGSVSFSASNFNAFGIYATGGTITFRSGAAPGITASITTTGNAAAALWTQNTGVSATSAGGLNIHTTGGYGIVGGLPVGSYGVVASHNSSMSLTQATILTEGLGATGAYAFGSQVTLNNVAISTRGNAYRDGTGTYGAYGALANALNGVRGKLMVTGGTISTAGDVAYGVGAIGSDATINGTTITTAGASGSGLFANAGTITASNVAVTTSGAPGYGAYAVMGSTITLQDARVTTQGSSGYNLLSYGANSRVIGTNVTALSTNSNAPGATAWGTTATDNVALSLTGGSVQTQGANSHGLYARGALATLSVDGTSVTTSGQGAFAARVINGTLNASNATLQASGVDATGLGLSSDAGVTATATLTGGTLSSAQSDAIAVNGGTAQVTLTGTQVTGAPRWLHVIGTSTLTANPLAAPDGTTATGVNSTGLSGVGVTVLPGAVSAPAAGPTSVATINASGATLNGSALTEAGTTSTVSLSNGTVWNMSGSSNVTSLTNNASQILFTAPSSGAFKTLTAANYTGSGGGLIGLNTYLGDDSSPSDRLVIDGGAATGATGLRIANAGGPGALTTAAGIKVVDAINGATTQASAFSLTGRAVAGPYEYRLYQGSAAAPADQSWYLRSEKEPEPPVPPAPPGPTPDPEPLYRPEVAAYLANQRLVGQMFVQSMHDRLGEPQFIESQAFPNDDSKRKSIWLRAVGKWEGSHSRDGNFDVSTDLFLLQGGGDLAQWKLFSETDRLHLGAMLGYGTADSTARADGNPYKAKGRVNGYSAGLYGTWFQNDETKLGAYVDTWFQYGWFNNRVQGTDLPRVDYDSQAWAVSAEAGYAFKLRENWMLEPQAQIIYVDSNTDSITEQNGTRVDRADSSGTITRLGVRTFTTLDLGNNRKAQPFATVNWWHSSVDSSVSFNQLPVGGLYPKDRYELKVGVHGDFTKGWAGWVNASGSWGAQDYHQYVGRIGVKYTW</sequence>
<feature type="compositionally biased region" description="Pro residues" evidence="1">
    <location>
        <begin position="714"/>
        <end position="730"/>
    </location>
</feature>
<dbReference type="SMART" id="SM00869">
    <property type="entry name" value="Autotransporter"/>
    <property type="match status" value="1"/>
</dbReference>
<dbReference type="PANTHER" id="PTHR12338:SF5">
    <property type="entry name" value="ANTIGEN 43-RELATED"/>
    <property type="match status" value="1"/>
</dbReference>
<evidence type="ECO:0000313" key="3">
    <source>
        <dbReference type="EMBL" id="CAB3726110.1"/>
    </source>
</evidence>
<name>A0A6S7BCE8_9BURK</name>
<dbReference type="EMBL" id="CADIJO010000017">
    <property type="protein sequence ID" value="CAB3726110.1"/>
    <property type="molecule type" value="Genomic_DNA"/>
</dbReference>
<gene>
    <name evidence="3" type="ORF">LMG3458_04412</name>
</gene>
<dbReference type="Gene3D" id="2.160.20.20">
    <property type="match status" value="1"/>
</dbReference>
<dbReference type="RefSeq" id="WP_175194856.1">
    <property type="nucleotide sequence ID" value="NZ_CADILB010000021.1"/>
</dbReference>
<proteinExistence type="predicted"/>
<dbReference type="InterPro" id="IPR006315">
    <property type="entry name" value="OM_autotransptr_brl_dom"/>
</dbReference>